<reference evidence="1" key="1">
    <citation type="submission" date="2014-11" db="EMBL/GenBank/DDBJ databases">
        <authorList>
            <person name="Amaro Gonzalez C."/>
        </authorList>
    </citation>
    <scope>NUCLEOTIDE SEQUENCE</scope>
</reference>
<protein>
    <submittedName>
        <fullName evidence="1">Uncharacterized protein</fullName>
    </submittedName>
</protein>
<dbReference type="EMBL" id="GBXM01002900">
    <property type="protein sequence ID" value="JAI05678.1"/>
    <property type="molecule type" value="Transcribed_RNA"/>
</dbReference>
<dbReference type="AlphaFoldDB" id="A0A0E9XSE1"/>
<accession>A0A0E9XSE1</accession>
<sequence length="25" mass="2982">MFFVIMELDKSLLKGTGFHQYIHLL</sequence>
<proteinExistence type="predicted"/>
<reference evidence="1" key="2">
    <citation type="journal article" date="2015" name="Fish Shellfish Immunol.">
        <title>Early steps in the European eel (Anguilla anguilla)-Vibrio vulnificus interaction in the gills: Role of the RtxA13 toxin.</title>
        <authorList>
            <person name="Callol A."/>
            <person name="Pajuelo D."/>
            <person name="Ebbesson L."/>
            <person name="Teles M."/>
            <person name="MacKenzie S."/>
            <person name="Amaro C."/>
        </authorList>
    </citation>
    <scope>NUCLEOTIDE SEQUENCE</scope>
</reference>
<organism evidence="1">
    <name type="scientific">Anguilla anguilla</name>
    <name type="common">European freshwater eel</name>
    <name type="synonym">Muraena anguilla</name>
    <dbReference type="NCBI Taxonomy" id="7936"/>
    <lineage>
        <taxon>Eukaryota</taxon>
        <taxon>Metazoa</taxon>
        <taxon>Chordata</taxon>
        <taxon>Craniata</taxon>
        <taxon>Vertebrata</taxon>
        <taxon>Euteleostomi</taxon>
        <taxon>Actinopterygii</taxon>
        <taxon>Neopterygii</taxon>
        <taxon>Teleostei</taxon>
        <taxon>Anguilliformes</taxon>
        <taxon>Anguillidae</taxon>
        <taxon>Anguilla</taxon>
    </lineage>
</organism>
<name>A0A0E9XSE1_ANGAN</name>
<evidence type="ECO:0000313" key="1">
    <source>
        <dbReference type="EMBL" id="JAI05678.1"/>
    </source>
</evidence>